<accession>A0ABW0BI20</accession>
<evidence type="ECO:0000256" key="2">
    <source>
        <dbReference type="SAM" id="Phobius"/>
    </source>
</evidence>
<dbReference type="EMBL" id="JBHSKD010000009">
    <property type="protein sequence ID" value="MFC5176946.1"/>
    <property type="molecule type" value="Genomic_DNA"/>
</dbReference>
<gene>
    <name evidence="4" type="ORF">ACFPGP_09705</name>
</gene>
<protein>
    <recommendedName>
        <fullName evidence="6">LPXTG cell wall anchor domain-containing protein</fullName>
    </recommendedName>
</protein>
<feature type="region of interest" description="Disordered" evidence="1">
    <location>
        <begin position="255"/>
        <end position="281"/>
    </location>
</feature>
<sequence>MATLVASATLGGAMLMTATTANAASGNVAQSATDGQVCDGLDSGKIDTPSNPGSVTVTAPDGMLIDGYCVKAGSALQGDGPVYVDVAPPQKSITFSYPGGKGISHYSVSYTDAPPNSETTECDTVTVTIRETEQVPVTETVTEMATTKTTKTVTATETVTEPGATETVTEPGDTVTVTQPGETQTIVNTITLPASTETVTLPGTTATVTQPGETVTVTNTVTNTVTVAPSEASSTPPETTEVTVTAPGNDVTVKGEQAQEQEVPSQVAAGSAGSTDAPASPIPGGNKTLMLLALLAATFGAGLVGASVASKRQS</sequence>
<keyword evidence="3" id="KW-0732">Signal</keyword>
<dbReference type="Proteomes" id="UP001596087">
    <property type="component" value="Unassembled WGS sequence"/>
</dbReference>
<evidence type="ECO:0008006" key="6">
    <source>
        <dbReference type="Google" id="ProtNLM"/>
    </source>
</evidence>
<keyword evidence="2" id="KW-0472">Membrane</keyword>
<feature type="transmembrane region" description="Helical" evidence="2">
    <location>
        <begin position="289"/>
        <end position="309"/>
    </location>
</feature>
<evidence type="ECO:0000313" key="5">
    <source>
        <dbReference type="Proteomes" id="UP001596087"/>
    </source>
</evidence>
<evidence type="ECO:0000313" key="4">
    <source>
        <dbReference type="EMBL" id="MFC5176946.1"/>
    </source>
</evidence>
<feature type="signal peptide" evidence="3">
    <location>
        <begin position="1"/>
        <end position="23"/>
    </location>
</feature>
<keyword evidence="2" id="KW-0812">Transmembrane</keyword>
<keyword evidence="5" id="KW-1185">Reference proteome</keyword>
<reference evidence="5" key="1">
    <citation type="journal article" date="2019" name="Int. J. Syst. Evol. Microbiol.">
        <title>The Global Catalogue of Microorganisms (GCM) 10K type strain sequencing project: providing services to taxonomists for standard genome sequencing and annotation.</title>
        <authorList>
            <consortium name="The Broad Institute Genomics Platform"/>
            <consortium name="The Broad Institute Genome Sequencing Center for Infectious Disease"/>
            <person name="Wu L."/>
            <person name="Ma J."/>
        </authorList>
    </citation>
    <scope>NUCLEOTIDE SEQUENCE [LARGE SCALE GENOMIC DNA]</scope>
    <source>
        <strain evidence="5">DFY41</strain>
    </source>
</reference>
<evidence type="ECO:0000256" key="1">
    <source>
        <dbReference type="SAM" id="MobiDB-lite"/>
    </source>
</evidence>
<dbReference type="RefSeq" id="WP_378589614.1">
    <property type="nucleotide sequence ID" value="NZ_JBHSKD010000009.1"/>
</dbReference>
<evidence type="ECO:0000256" key="3">
    <source>
        <dbReference type="SAM" id="SignalP"/>
    </source>
</evidence>
<proteinExistence type="predicted"/>
<name>A0ABW0BI20_9ACTN</name>
<comment type="caution">
    <text evidence="4">The sequence shown here is derived from an EMBL/GenBank/DDBJ whole genome shotgun (WGS) entry which is preliminary data.</text>
</comment>
<organism evidence="4 5">
    <name type="scientific">Nocardioides taihuensis</name>
    <dbReference type="NCBI Taxonomy" id="1835606"/>
    <lineage>
        <taxon>Bacteria</taxon>
        <taxon>Bacillati</taxon>
        <taxon>Actinomycetota</taxon>
        <taxon>Actinomycetes</taxon>
        <taxon>Propionibacteriales</taxon>
        <taxon>Nocardioidaceae</taxon>
        <taxon>Nocardioides</taxon>
    </lineage>
</organism>
<feature type="chain" id="PRO_5047461050" description="LPXTG cell wall anchor domain-containing protein" evidence="3">
    <location>
        <begin position="24"/>
        <end position="314"/>
    </location>
</feature>
<keyword evidence="2" id="KW-1133">Transmembrane helix</keyword>